<feature type="binding site" evidence="6">
    <location>
        <position position="93"/>
    </location>
    <ligand>
        <name>Mg(2+)</name>
        <dbReference type="ChEBI" id="CHEBI:18420"/>
    </ligand>
</feature>
<dbReference type="AlphaFoldDB" id="A0A1H3NC35"/>
<protein>
    <recommendedName>
        <fullName evidence="6">Ribonuclease VapC</fullName>
        <shortName evidence="6">RNase VapC</shortName>
        <ecNumber evidence="6">3.1.-.-</ecNumber>
    </recommendedName>
    <alternativeName>
        <fullName evidence="6">Toxin VapC</fullName>
    </alternativeName>
</protein>
<dbReference type="InterPro" id="IPR002716">
    <property type="entry name" value="PIN_dom"/>
</dbReference>
<name>A0A1H3NC35_9MICO</name>
<dbReference type="GO" id="GO:0000287">
    <property type="term" value="F:magnesium ion binding"/>
    <property type="evidence" value="ECO:0007669"/>
    <property type="project" value="UniProtKB-UniRule"/>
</dbReference>
<comment type="cofactor">
    <cofactor evidence="6">
        <name>Mg(2+)</name>
        <dbReference type="ChEBI" id="CHEBI:18420"/>
    </cofactor>
</comment>
<dbReference type="InterPro" id="IPR022907">
    <property type="entry name" value="VapC_family"/>
</dbReference>
<keyword evidence="5 6" id="KW-0460">Magnesium</keyword>
<evidence type="ECO:0000256" key="3">
    <source>
        <dbReference type="ARBA" id="ARBA00022723"/>
    </source>
</evidence>
<dbReference type="InterPro" id="IPR029060">
    <property type="entry name" value="PIN-like_dom_sf"/>
</dbReference>
<dbReference type="EMBL" id="FNPZ01000001">
    <property type="protein sequence ID" value="SDY86428.1"/>
    <property type="molecule type" value="Genomic_DNA"/>
</dbReference>
<comment type="function">
    <text evidence="6">Toxic component of a toxin-antitoxin (TA) system. An RNase.</text>
</comment>
<feature type="binding site" evidence="6">
    <location>
        <position position="5"/>
    </location>
    <ligand>
        <name>Mg(2+)</name>
        <dbReference type="ChEBI" id="CHEBI:18420"/>
    </ligand>
</feature>
<dbReference type="Pfam" id="PF01850">
    <property type="entry name" value="PIN"/>
    <property type="match status" value="1"/>
</dbReference>
<dbReference type="GO" id="GO:0004540">
    <property type="term" value="F:RNA nuclease activity"/>
    <property type="evidence" value="ECO:0007669"/>
    <property type="project" value="InterPro"/>
</dbReference>
<comment type="similarity">
    <text evidence="6">Belongs to the PINc/VapC protein family.</text>
</comment>
<accession>A0A1H3NC35</accession>
<evidence type="ECO:0000313" key="9">
    <source>
        <dbReference type="Proteomes" id="UP000198891"/>
    </source>
</evidence>
<keyword evidence="4 6" id="KW-0378">Hydrolase</keyword>
<evidence type="ECO:0000259" key="7">
    <source>
        <dbReference type="Pfam" id="PF01850"/>
    </source>
</evidence>
<dbReference type="Proteomes" id="UP000198891">
    <property type="component" value="Unassembled WGS sequence"/>
</dbReference>
<organism evidence="8 9">
    <name type="scientific">Herbiconiux ginsengi</name>
    <dbReference type="NCBI Taxonomy" id="381665"/>
    <lineage>
        <taxon>Bacteria</taxon>
        <taxon>Bacillati</taxon>
        <taxon>Actinomycetota</taxon>
        <taxon>Actinomycetes</taxon>
        <taxon>Micrococcales</taxon>
        <taxon>Microbacteriaceae</taxon>
        <taxon>Herbiconiux</taxon>
    </lineage>
</organism>
<sequence>MIYADTNILVYLVEDSTARGDGLRRRFATLSAEIAVSPLVAMECRVAPLRRGDLLLARRYDGMIGGLTMLDMGPEIYRAAATLRARHSLSAIDALHLATAQFHLCEGFWTHDARLIRAAGGMGIEVV</sequence>
<evidence type="ECO:0000256" key="1">
    <source>
        <dbReference type="ARBA" id="ARBA00022649"/>
    </source>
</evidence>
<keyword evidence="6" id="KW-0800">Toxin</keyword>
<keyword evidence="1 6" id="KW-1277">Toxin-antitoxin system</keyword>
<dbReference type="OrthoDB" id="5082781at2"/>
<dbReference type="RefSeq" id="WP_092551577.1">
    <property type="nucleotide sequence ID" value="NZ_FNPZ01000001.1"/>
</dbReference>
<dbReference type="GO" id="GO:0090729">
    <property type="term" value="F:toxin activity"/>
    <property type="evidence" value="ECO:0007669"/>
    <property type="project" value="UniProtKB-KW"/>
</dbReference>
<dbReference type="EC" id="3.1.-.-" evidence="6"/>
<dbReference type="HAMAP" id="MF_00265">
    <property type="entry name" value="VapC_Nob1"/>
    <property type="match status" value="1"/>
</dbReference>
<reference evidence="8 9" key="1">
    <citation type="submission" date="2016-10" db="EMBL/GenBank/DDBJ databases">
        <authorList>
            <person name="de Groot N.N."/>
        </authorList>
    </citation>
    <scope>NUCLEOTIDE SEQUENCE [LARGE SCALE GENOMIC DNA]</scope>
    <source>
        <strain evidence="8 9">CGMCC 4.3491</strain>
    </source>
</reference>
<evidence type="ECO:0000256" key="5">
    <source>
        <dbReference type="ARBA" id="ARBA00022842"/>
    </source>
</evidence>
<keyword evidence="9" id="KW-1185">Reference proteome</keyword>
<evidence type="ECO:0000256" key="6">
    <source>
        <dbReference type="HAMAP-Rule" id="MF_00265"/>
    </source>
</evidence>
<dbReference type="STRING" id="381665.SAMN05216554_1788"/>
<evidence type="ECO:0000256" key="2">
    <source>
        <dbReference type="ARBA" id="ARBA00022722"/>
    </source>
</evidence>
<evidence type="ECO:0000256" key="4">
    <source>
        <dbReference type="ARBA" id="ARBA00022801"/>
    </source>
</evidence>
<feature type="domain" description="PIN" evidence="7">
    <location>
        <begin position="2"/>
        <end position="120"/>
    </location>
</feature>
<keyword evidence="3 6" id="KW-0479">Metal-binding</keyword>
<evidence type="ECO:0000313" key="8">
    <source>
        <dbReference type="EMBL" id="SDY86428.1"/>
    </source>
</evidence>
<dbReference type="GO" id="GO:0016787">
    <property type="term" value="F:hydrolase activity"/>
    <property type="evidence" value="ECO:0007669"/>
    <property type="project" value="UniProtKB-KW"/>
</dbReference>
<dbReference type="CDD" id="cd09874">
    <property type="entry name" value="PIN_MT3492-like"/>
    <property type="match status" value="1"/>
</dbReference>
<dbReference type="SUPFAM" id="SSF88723">
    <property type="entry name" value="PIN domain-like"/>
    <property type="match status" value="1"/>
</dbReference>
<gene>
    <name evidence="6" type="primary">vapC</name>
    <name evidence="8" type="ORF">SAMN05216554_1788</name>
</gene>
<keyword evidence="2 6" id="KW-0540">Nuclease</keyword>
<proteinExistence type="inferred from homology"/>
<dbReference type="Gene3D" id="3.40.50.1010">
    <property type="entry name" value="5'-nuclease"/>
    <property type="match status" value="1"/>
</dbReference>